<dbReference type="SUPFAM" id="SSF47781">
    <property type="entry name" value="RuvA domain 2-like"/>
    <property type="match status" value="1"/>
</dbReference>
<dbReference type="PROSITE" id="PS50249">
    <property type="entry name" value="MPN"/>
    <property type="match status" value="1"/>
</dbReference>
<keyword evidence="5" id="KW-0482">Metalloprotease</keyword>
<keyword evidence="2" id="KW-0479">Metal-binding</keyword>
<accession>A0A0X3ANQ2</accession>
<dbReference type="InterPro" id="IPR037518">
    <property type="entry name" value="MPN"/>
</dbReference>
<dbReference type="InterPro" id="IPR025657">
    <property type="entry name" value="RadC_JAB"/>
</dbReference>
<dbReference type="GO" id="GO:0046872">
    <property type="term" value="F:metal ion binding"/>
    <property type="evidence" value="ECO:0007669"/>
    <property type="project" value="UniProtKB-KW"/>
</dbReference>
<keyword evidence="1" id="KW-0645">Protease</keyword>
<dbReference type="InterPro" id="IPR010994">
    <property type="entry name" value="RuvA_2-like"/>
</dbReference>
<evidence type="ECO:0000256" key="1">
    <source>
        <dbReference type="ARBA" id="ARBA00022670"/>
    </source>
</evidence>
<dbReference type="NCBIfam" id="NF000642">
    <property type="entry name" value="PRK00024.1"/>
    <property type="match status" value="1"/>
</dbReference>
<dbReference type="PANTHER" id="PTHR30471">
    <property type="entry name" value="DNA REPAIR PROTEIN RADC"/>
    <property type="match status" value="1"/>
</dbReference>
<dbReference type="Pfam" id="PF20582">
    <property type="entry name" value="UPF0758_N"/>
    <property type="match status" value="1"/>
</dbReference>
<dbReference type="AlphaFoldDB" id="A0A0X3ANQ2"/>
<evidence type="ECO:0000259" key="7">
    <source>
        <dbReference type="PROSITE" id="PS50249"/>
    </source>
</evidence>
<dbReference type="PANTHER" id="PTHR30471:SF3">
    <property type="entry name" value="UPF0758 PROTEIN YEES-RELATED"/>
    <property type="match status" value="1"/>
</dbReference>
<reference evidence="8 9" key="1">
    <citation type="submission" date="2016-01" db="EMBL/GenBank/DDBJ databases">
        <authorList>
            <person name="McClelland M."/>
            <person name="Jain A."/>
            <person name="Saraogi P."/>
            <person name="Mendelson R."/>
            <person name="Westerman R."/>
            <person name="SanMiguel P."/>
            <person name="Csonka L."/>
        </authorList>
    </citation>
    <scope>NUCLEOTIDE SEQUENCE [LARGE SCALE GENOMIC DNA]</scope>
    <source>
        <strain evidence="8 9">R-53146</strain>
    </source>
</reference>
<evidence type="ECO:0000256" key="2">
    <source>
        <dbReference type="ARBA" id="ARBA00022723"/>
    </source>
</evidence>
<gene>
    <name evidence="8" type="ORF">Ga0061079_104100</name>
</gene>
<dbReference type="InterPro" id="IPR046778">
    <property type="entry name" value="UPF0758_N"/>
</dbReference>
<keyword evidence="9" id="KW-1185">Reference proteome</keyword>
<dbReference type="GO" id="GO:0008237">
    <property type="term" value="F:metallopeptidase activity"/>
    <property type="evidence" value="ECO:0007669"/>
    <property type="project" value="UniProtKB-KW"/>
</dbReference>
<evidence type="ECO:0000313" key="8">
    <source>
        <dbReference type="EMBL" id="CVK15982.1"/>
    </source>
</evidence>
<keyword evidence="3" id="KW-0378">Hydrolase</keyword>
<dbReference type="STRING" id="1586267.GCA_001418685_00820"/>
<dbReference type="InterPro" id="IPR020891">
    <property type="entry name" value="UPF0758_CS"/>
</dbReference>
<dbReference type="RefSeq" id="WP_055425196.1">
    <property type="nucleotide sequence ID" value="NZ_FCOR01000004.1"/>
</dbReference>
<dbReference type="EMBL" id="FCOR01000004">
    <property type="protein sequence ID" value="CVK15982.1"/>
    <property type="molecule type" value="Genomic_DNA"/>
</dbReference>
<dbReference type="Gene3D" id="3.40.140.10">
    <property type="entry name" value="Cytidine Deaminase, domain 2"/>
    <property type="match status" value="1"/>
</dbReference>
<evidence type="ECO:0000256" key="3">
    <source>
        <dbReference type="ARBA" id="ARBA00022801"/>
    </source>
</evidence>
<feature type="domain" description="MPN" evidence="7">
    <location>
        <begin position="103"/>
        <end position="225"/>
    </location>
</feature>
<evidence type="ECO:0000256" key="5">
    <source>
        <dbReference type="ARBA" id="ARBA00023049"/>
    </source>
</evidence>
<dbReference type="PROSITE" id="PS01302">
    <property type="entry name" value="UPF0758"/>
    <property type="match status" value="1"/>
</dbReference>
<dbReference type="NCBIfam" id="TIGR00608">
    <property type="entry name" value="radc"/>
    <property type="match status" value="1"/>
</dbReference>
<protein>
    <submittedName>
        <fullName evidence="8">DNA repair protein RadC</fullName>
    </submittedName>
</protein>
<dbReference type="InterPro" id="IPR001405">
    <property type="entry name" value="UPF0758"/>
</dbReference>
<dbReference type="Pfam" id="PF04002">
    <property type="entry name" value="RadC"/>
    <property type="match status" value="1"/>
</dbReference>
<name>A0A0X3ANQ2_9FLAO</name>
<dbReference type="GO" id="GO:0006508">
    <property type="term" value="P:proteolysis"/>
    <property type="evidence" value="ECO:0007669"/>
    <property type="project" value="UniProtKB-KW"/>
</dbReference>
<evidence type="ECO:0000256" key="4">
    <source>
        <dbReference type="ARBA" id="ARBA00022833"/>
    </source>
</evidence>
<sequence>MNIKSLAEEERPREKLLIKGKQALSDAELLAIILGSGSKSESSITLAQRILSSVNHNWNELAKLSIRDLCKFNGVGKVKAIEIITSLEIGRRKSLQQALKKESISSSKDAFNILQPIIGDLMIEEFWVIYLSRSNKILSKEKISQGGITGTMVDNRLIFKHALELNSVSLIISHNHPSGNIQPSNSDMQITQEIKKAGSLLNIILIDHLIVTQTSYFSFADENLL</sequence>
<dbReference type="Proteomes" id="UP000182761">
    <property type="component" value="Unassembled WGS sequence"/>
</dbReference>
<keyword evidence="4" id="KW-0862">Zinc</keyword>
<proteinExistence type="inferred from homology"/>
<evidence type="ECO:0000256" key="6">
    <source>
        <dbReference type="RuleBase" id="RU003797"/>
    </source>
</evidence>
<organism evidence="8 9">
    <name type="scientific">Apibacter mensalis</name>
    <dbReference type="NCBI Taxonomy" id="1586267"/>
    <lineage>
        <taxon>Bacteria</taxon>
        <taxon>Pseudomonadati</taxon>
        <taxon>Bacteroidota</taxon>
        <taxon>Flavobacteriia</taxon>
        <taxon>Flavobacteriales</taxon>
        <taxon>Weeksellaceae</taxon>
        <taxon>Apibacter</taxon>
    </lineage>
</organism>
<evidence type="ECO:0000313" key="9">
    <source>
        <dbReference type="Proteomes" id="UP000182761"/>
    </source>
</evidence>
<dbReference type="OrthoDB" id="9804482at2"/>
<dbReference type="CDD" id="cd08071">
    <property type="entry name" value="MPN_DUF2466"/>
    <property type="match status" value="1"/>
</dbReference>
<comment type="similarity">
    <text evidence="6">Belongs to the UPF0758 family.</text>
</comment>